<dbReference type="HOGENOM" id="CLU_1862683_0_0_6"/>
<gene>
    <name evidence="2" type="ORF">LFA_2605</name>
</gene>
<evidence type="ECO:0000313" key="3">
    <source>
        <dbReference type="Proteomes" id="UP000032430"/>
    </source>
</evidence>
<evidence type="ECO:0000259" key="1">
    <source>
        <dbReference type="Pfam" id="PF17761"/>
    </source>
</evidence>
<dbReference type="EMBL" id="LN614827">
    <property type="protein sequence ID" value="CEG57975.1"/>
    <property type="molecule type" value="Genomic_DNA"/>
</dbReference>
<dbReference type="OrthoDB" id="9801263at2"/>
<name>A0A098G933_9GAMM</name>
<reference evidence="3" key="1">
    <citation type="submission" date="2014-09" db="EMBL/GenBank/DDBJ databases">
        <authorList>
            <person name="Gomez-Valero L."/>
        </authorList>
    </citation>
    <scope>NUCLEOTIDE SEQUENCE [LARGE SCALE GENOMIC DNA]</scope>
    <source>
        <strain evidence="3">ATCC700992</strain>
    </source>
</reference>
<feature type="domain" description="YhcG N-terminal" evidence="1">
    <location>
        <begin position="17"/>
        <end position="102"/>
    </location>
</feature>
<dbReference type="KEGG" id="lfa:LFA_2605"/>
<keyword evidence="3" id="KW-1185">Reference proteome</keyword>
<proteinExistence type="predicted"/>
<dbReference type="RefSeq" id="WP_084602173.1">
    <property type="nucleotide sequence ID" value="NZ_LN614827.1"/>
</dbReference>
<accession>A0A098G933</accession>
<protein>
    <recommendedName>
        <fullName evidence="1">YhcG N-terminal domain-containing protein</fullName>
    </recommendedName>
</protein>
<dbReference type="STRING" id="1212491.LFA_2605"/>
<dbReference type="Proteomes" id="UP000032430">
    <property type="component" value="Chromosome I"/>
</dbReference>
<dbReference type="AlphaFoldDB" id="A0A098G933"/>
<evidence type="ECO:0000313" key="2">
    <source>
        <dbReference type="EMBL" id="CEG57975.1"/>
    </source>
</evidence>
<dbReference type="Pfam" id="PF17761">
    <property type="entry name" value="DUF1016_N"/>
    <property type="match status" value="1"/>
</dbReference>
<sequence length="137" mass="15653">MSESLKFNELVFAIHQTHETFSTQASKAVNLCLTIRNWLIGYYIAEYELQGADRAGYGAHLLDKLAEQLSQTGLKRMDSRELGRFRQFYIMYLQIREALTPVLSTLPLAIKIPLGSCYISYISNPTLIWSICCKILI</sequence>
<organism evidence="2 3">
    <name type="scientific">Legionella fallonii LLAP-10</name>
    <dbReference type="NCBI Taxonomy" id="1212491"/>
    <lineage>
        <taxon>Bacteria</taxon>
        <taxon>Pseudomonadati</taxon>
        <taxon>Pseudomonadota</taxon>
        <taxon>Gammaproteobacteria</taxon>
        <taxon>Legionellales</taxon>
        <taxon>Legionellaceae</taxon>
        <taxon>Legionella</taxon>
    </lineage>
</organism>
<dbReference type="InterPro" id="IPR041527">
    <property type="entry name" value="YhcG_N"/>
</dbReference>